<comment type="caution">
    <text evidence="3">The sequence shown here is derived from an EMBL/GenBank/DDBJ whole genome shotgun (WGS) entry which is preliminary data.</text>
</comment>
<evidence type="ECO:0000259" key="2">
    <source>
        <dbReference type="PROSITE" id="PS50126"/>
    </source>
</evidence>
<keyword evidence="4" id="KW-1185">Reference proteome</keyword>
<sequence length="514" mass="57950">MFLNPRNPSTGNFQLLKNLNSVLRRNISPPRSLYLFKTSLISKSAHVAFCSPNDVLEEFASTQLSKNHQSGEIQEIEGFELLNKPSPKPINKNGSASELETEPQDPAKDEALAPFLKFFKPRETMEGGGEAAKEDGLELGLIAQGKINARIADEEKSKKVIVEYYDPKPGDFVAGVVVYGNENKLDVNVGADLLGTMLTKEMLPLYNKEMDYLLCDLEKNAEEFMSNGKMGIIPSHDALGGQLVHGRPIVEAGTVLFAEVLGRTLSGRPLLSARRFFRRIAWHRLRQIKQLDEPIEVRITEWNTGGLLTRIEGLRAFLPKAELVNRVNNFTELKENVGRCMYVQISRIHEAKNDLIISEREAWEKVYLQEGVLLEGTVRKIFPYGAQIKIGETNRSGLLHVSNISRCKITSVGDLLTVDEKVKVLVLRPMFPDKISLSIAELESEPGLFITNKERVFAEAEEMASKYREKLPAISAPRKSDLPLTDALPFDDEVHIYANWKWFKFQRENDPSRK</sequence>
<feature type="domain" description="S1 motif" evidence="2">
    <location>
        <begin position="292"/>
        <end position="360"/>
    </location>
</feature>
<dbReference type="GO" id="GO:0043489">
    <property type="term" value="P:RNA stabilization"/>
    <property type="evidence" value="ECO:0007669"/>
    <property type="project" value="TreeGrafter"/>
</dbReference>
<dbReference type="SUPFAM" id="SSF50249">
    <property type="entry name" value="Nucleic acid-binding proteins"/>
    <property type="match status" value="2"/>
</dbReference>
<dbReference type="PANTHER" id="PTHR15838:SF3">
    <property type="entry name" value="PROTEIN PIGMENT DEFECTIVE 338, CHLOROPLASTIC"/>
    <property type="match status" value="1"/>
</dbReference>
<dbReference type="InterPro" id="IPR012340">
    <property type="entry name" value="NA-bd_OB-fold"/>
</dbReference>
<organism evidence="3 4">
    <name type="scientific">Nepenthes gracilis</name>
    <name type="common">Slender pitcher plant</name>
    <dbReference type="NCBI Taxonomy" id="150966"/>
    <lineage>
        <taxon>Eukaryota</taxon>
        <taxon>Viridiplantae</taxon>
        <taxon>Streptophyta</taxon>
        <taxon>Embryophyta</taxon>
        <taxon>Tracheophyta</taxon>
        <taxon>Spermatophyta</taxon>
        <taxon>Magnoliopsida</taxon>
        <taxon>eudicotyledons</taxon>
        <taxon>Gunneridae</taxon>
        <taxon>Pentapetalae</taxon>
        <taxon>Caryophyllales</taxon>
        <taxon>Nepenthaceae</taxon>
        <taxon>Nepenthes</taxon>
    </lineage>
</organism>
<dbReference type="CDD" id="cd04465">
    <property type="entry name" value="S1_RPS1_repeat_ec2_hs2"/>
    <property type="match status" value="1"/>
</dbReference>
<feature type="domain" description="S1 motif" evidence="2">
    <location>
        <begin position="371"/>
        <end position="440"/>
    </location>
</feature>
<proteinExistence type="predicted"/>
<name>A0AAD3P6Y8_NEPGR</name>
<dbReference type="InterPro" id="IPR003029">
    <property type="entry name" value="S1_domain"/>
</dbReference>
<reference evidence="3" key="1">
    <citation type="submission" date="2023-05" db="EMBL/GenBank/DDBJ databases">
        <title>Nepenthes gracilis genome sequencing.</title>
        <authorList>
            <person name="Fukushima K."/>
        </authorList>
    </citation>
    <scope>NUCLEOTIDE SEQUENCE</scope>
    <source>
        <strain evidence="3">SING2019-196</strain>
    </source>
</reference>
<dbReference type="SMART" id="SM00316">
    <property type="entry name" value="S1"/>
    <property type="match status" value="2"/>
</dbReference>
<feature type="region of interest" description="Disordered" evidence="1">
    <location>
        <begin position="83"/>
        <end position="106"/>
    </location>
</feature>
<gene>
    <name evidence="3" type="ORF">Nepgr_002783</name>
</gene>
<dbReference type="Pfam" id="PF00575">
    <property type="entry name" value="S1"/>
    <property type="match status" value="1"/>
</dbReference>
<dbReference type="Gene3D" id="2.40.50.140">
    <property type="entry name" value="Nucleic acid-binding proteins"/>
    <property type="match status" value="1"/>
</dbReference>
<dbReference type="PANTHER" id="PTHR15838">
    <property type="entry name" value="NUCLEOLAR PROTEIN OF 40 KDA"/>
    <property type="match status" value="1"/>
</dbReference>
<evidence type="ECO:0000313" key="3">
    <source>
        <dbReference type="EMBL" id="GMH00944.1"/>
    </source>
</evidence>
<evidence type="ECO:0000256" key="1">
    <source>
        <dbReference type="SAM" id="MobiDB-lite"/>
    </source>
</evidence>
<dbReference type="AlphaFoldDB" id="A0AAD3P6Y8"/>
<dbReference type="PROSITE" id="PS50126">
    <property type="entry name" value="S1"/>
    <property type="match status" value="2"/>
</dbReference>
<protein>
    <recommendedName>
        <fullName evidence="2">S1 motif domain-containing protein</fullName>
    </recommendedName>
</protein>
<dbReference type="EMBL" id="BSYO01000002">
    <property type="protein sequence ID" value="GMH00944.1"/>
    <property type="molecule type" value="Genomic_DNA"/>
</dbReference>
<dbReference type="GO" id="GO:0003723">
    <property type="term" value="F:RNA binding"/>
    <property type="evidence" value="ECO:0007669"/>
    <property type="project" value="TreeGrafter"/>
</dbReference>
<dbReference type="Proteomes" id="UP001279734">
    <property type="component" value="Unassembled WGS sequence"/>
</dbReference>
<evidence type="ECO:0000313" key="4">
    <source>
        <dbReference type="Proteomes" id="UP001279734"/>
    </source>
</evidence>
<accession>A0AAD3P6Y8</accession>